<dbReference type="PANTHER" id="PTHR33155:SF68">
    <property type="entry name" value="DUF3049 FAMILY PROTEIN"/>
    <property type="match status" value="1"/>
</dbReference>
<evidence type="ECO:0000256" key="1">
    <source>
        <dbReference type="ARBA" id="ARBA00008690"/>
    </source>
</evidence>
<dbReference type="EMBL" id="JAYWIO010000005">
    <property type="protein sequence ID" value="KAK7261199.1"/>
    <property type="molecule type" value="Genomic_DNA"/>
</dbReference>
<dbReference type="AlphaFoldDB" id="A0AAN9EQ49"/>
<reference evidence="4 5" key="1">
    <citation type="submission" date="2024-01" db="EMBL/GenBank/DDBJ databases">
        <title>The genomes of 5 underutilized Papilionoideae crops provide insights into root nodulation and disease resistanc.</title>
        <authorList>
            <person name="Yuan L."/>
        </authorList>
    </citation>
    <scope>NUCLEOTIDE SEQUENCE [LARGE SCALE GENOMIC DNA]</scope>
    <source>
        <strain evidence="4">ZHUSHIDOU_FW_LH</strain>
        <tissue evidence="4">Leaf</tissue>
    </source>
</reference>
<dbReference type="Pfam" id="PF11250">
    <property type="entry name" value="FAF"/>
    <property type="match status" value="1"/>
</dbReference>
<accession>A0AAN9EQ49</accession>
<comment type="caution">
    <text evidence="4">The sequence shown here is derived from an EMBL/GenBank/DDBJ whole genome shotgun (WGS) entry which is preliminary data.</text>
</comment>
<feature type="compositionally biased region" description="Polar residues" evidence="2">
    <location>
        <begin position="88"/>
        <end position="100"/>
    </location>
</feature>
<feature type="region of interest" description="Disordered" evidence="2">
    <location>
        <begin position="87"/>
        <end position="109"/>
    </location>
</feature>
<dbReference type="InterPro" id="IPR046431">
    <property type="entry name" value="FAF_dom"/>
</dbReference>
<feature type="domain" description="FAF" evidence="3">
    <location>
        <begin position="176"/>
        <end position="223"/>
    </location>
</feature>
<evidence type="ECO:0000259" key="3">
    <source>
        <dbReference type="Pfam" id="PF11250"/>
    </source>
</evidence>
<keyword evidence="5" id="KW-1185">Reference proteome</keyword>
<gene>
    <name evidence="4" type="ORF">RIF29_27504</name>
</gene>
<dbReference type="InterPro" id="IPR021410">
    <property type="entry name" value="FAF"/>
</dbReference>
<evidence type="ECO:0000313" key="4">
    <source>
        <dbReference type="EMBL" id="KAK7261199.1"/>
    </source>
</evidence>
<proteinExistence type="inferred from homology"/>
<sequence length="298" mass="33286">MATCGSLQHIFDNLLPENPTPLESLPWNQIKNIKSIEKSPSFTEIFGELHFNENPLSSTSYVSSSKVPTSSSSSIGTINHWKIEDSESSYASQTPITNHTNNRHKSRDSFSSLSSESLQLCTEGLGFESSVEVEGLESGSGMSECWNTRTEAEEAKKNITSEGKCRRSRAVSKGGYPPPISCIGRVWFRSYRSNGRFVLKEIRIPTQEFLHAYRENGRLKLQLVQPHDDEFLQEESDQDDDDYGEDEVDIVDEEEGNMGKENEVDGIATDQITNLLQKETANLETLEGKSTAMGNCIE</sequence>
<dbReference type="Proteomes" id="UP001372338">
    <property type="component" value="Unassembled WGS sequence"/>
</dbReference>
<comment type="similarity">
    <text evidence="1">Belongs to the fantastic four family.</text>
</comment>
<name>A0AAN9EQ49_CROPI</name>
<evidence type="ECO:0000313" key="5">
    <source>
        <dbReference type="Proteomes" id="UP001372338"/>
    </source>
</evidence>
<dbReference type="PANTHER" id="PTHR33155">
    <property type="entry name" value="FANTASTIC FOUR-LIKE PROTEIN (DUF3049)"/>
    <property type="match status" value="1"/>
</dbReference>
<evidence type="ECO:0000256" key="2">
    <source>
        <dbReference type="SAM" id="MobiDB-lite"/>
    </source>
</evidence>
<organism evidence="4 5">
    <name type="scientific">Crotalaria pallida</name>
    <name type="common">Smooth rattlebox</name>
    <name type="synonym">Crotalaria striata</name>
    <dbReference type="NCBI Taxonomy" id="3830"/>
    <lineage>
        <taxon>Eukaryota</taxon>
        <taxon>Viridiplantae</taxon>
        <taxon>Streptophyta</taxon>
        <taxon>Embryophyta</taxon>
        <taxon>Tracheophyta</taxon>
        <taxon>Spermatophyta</taxon>
        <taxon>Magnoliopsida</taxon>
        <taxon>eudicotyledons</taxon>
        <taxon>Gunneridae</taxon>
        <taxon>Pentapetalae</taxon>
        <taxon>rosids</taxon>
        <taxon>fabids</taxon>
        <taxon>Fabales</taxon>
        <taxon>Fabaceae</taxon>
        <taxon>Papilionoideae</taxon>
        <taxon>50 kb inversion clade</taxon>
        <taxon>genistoids sensu lato</taxon>
        <taxon>core genistoids</taxon>
        <taxon>Crotalarieae</taxon>
        <taxon>Crotalaria</taxon>
    </lineage>
</organism>
<protein>
    <recommendedName>
        <fullName evidence="3">FAF domain-containing protein</fullName>
    </recommendedName>
</protein>